<dbReference type="EMBL" id="JAHEAC010000010">
    <property type="protein sequence ID" value="MBX8643528.1"/>
    <property type="molecule type" value="Genomic_DNA"/>
</dbReference>
<evidence type="ECO:0008006" key="5">
    <source>
        <dbReference type="Google" id="ProtNLM"/>
    </source>
</evidence>
<feature type="transmembrane region" description="Helical" evidence="1">
    <location>
        <begin position="81"/>
        <end position="114"/>
    </location>
</feature>
<feature type="transmembrane region" description="Helical" evidence="1">
    <location>
        <begin position="6"/>
        <end position="35"/>
    </location>
</feature>
<gene>
    <name evidence="2" type="ORF">J9259_06680</name>
    <name evidence="3" type="ORF">KIY12_02195</name>
</gene>
<name>A0A8J7YKJ6_9ARCH</name>
<evidence type="ECO:0000313" key="2">
    <source>
        <dbReference type="EMBL" id="MBX8632184.1"/>
    </source>
</evidence>
<organism evidence="2 4">
    <name type="scientific">Candidatus Sysuiplasma superficiale</name>
    <dbReference type="NCBI Taxonomy" id="2823368"/>
    <lineage>
        <taxon>Archaea</taxon>
        <taxon>Methanobacteriati</taxon>
        <taxon>Thermoplasmatota</taxon>
        <taxon>Thermoplasmata</taxon>
        <taxon>Candidatus Sysuiplasmatales</taxon>
        <taxon>Candidatus Sysuiplasmataceae</taxon>
        <taxon>Candidatus Sysuiplasma</taxon>
    </lineage>
</organism>
<keyword evidence="1" id="KW-1133">Transmembrane helix</keyword>
<protein>
    <recommendedName>
        <fullName evidence="5">DUF5518 domain-containing protein</fullName>
    </recommendedName>
</protein>
<accession>A0A8J7YKJ6</accession>
<feature type="transmembrane region" description="Helical" evidence="1">
    <location>
        <begin position="47"/>
        <end position="69"/>
    </location>
</feature>
<keyword evidence="1" id="KW-0812">Transmembrane</keyword>
<evidence type="ECO:0000313" key="3">
    <source>
        <dbReference type="EMBL" id="MBX8643528.1"/>
    </source>
</evidence>
<dbReference type="Proteomes" id="UP000750197">
    <property type="component" value="Unassembled WGS sequence"/>
</dbReference>
<dbReference type="EMBL" id="JAGVSJ010000016">
    <property type="protein sequence ID" value="MBX8632184.1"/>
    <property type="molecule type" value="Genomic_DNA"/>
</dbReference>
<evidence type="ECO:0000313" key="4">
    <source>
        <dbReference type="Proteomes" id="UP000716004"/>
    </source>
</evidence>
<dbReference type="AlphaFoldDB" id="A0A8J7YKJ6"/>
<proteinExistence type="predicted"/>
<sequence>MNMGKGIGFLVSLVIVAALGFALLLTGIWYTAIAAGLAASLLIRKGYLVSVLSSFAGGMISVAFMLLTLPVGYVGAVMNEVAAIAGISATVLFALMFLVSGALALSGALFGTFIASIAINPRSGGAVSD</sequence>
<comment type="caution">
    <text evidence="2">The sequence shown here is derived from an EMBL/GenBank/DDBJ whole genome shotgun (WGS) entry which is preliminary data.</text>
</comment>
<evidence type="ECO:0000256" key="1">
    <source>
        <dbReference type="SAM" id="Phobius"/>
    </source>
</evidence>
<dbReference type="Proteomes" id="UP000716004">
    <property type="component" value="Unassembled WGS sequence"/>
</dbReference>
<reference evidence="2" key="1">
    <citation type="submission" date="2021-04" db="EMBL/GenBank/DDBJ databases">
        <title>Genomic insights into ecological role and evolution of a novel Thermoplasmata order Candidatus Sysuiplasmatales.</title>
        <authorList>
            <person name="Yuan Y."/>
        </authorList>
    </citation>
    <scope>NUCLEOTIDE SEQUENCE</scope>
    <source>
        <strain evidence="3">TUT19-bin139</strain>
        <strain evidence="2">YP2-bin.285</strain>
    </source>
</reference>
<keyword evidence="1" id="KW-0472">Membrane</keyword>